<dbReference type="PANTHER" id="PTHR23512">
    <property type="entry name" value="MAJOR FACILITATOR SUPERFAMILY DOMAIN-CONTAINING PROTEIN 1"/>
    <property type="match status" value="1"/>
</dbReference>
<sequence>MVSKDPVERPLPVADGEDNASPTRSQTDKKGIVDATSYPSDDTESIRDFPWTWKATAIVCGVALSWGSSFSENTLGPLKSTLIKNLDINNSQYGAISSATSLVNTVLPILGGYGLDHYGVEWGSLACSVAIFIGAVISAAGSNQDSFAFVETAKADKEY</sequence>
<dbReference type="InterPro" id="IPR036259">
    <property type="entry name" value="MFS_trans_sf"/>
</dbReference>
<accession>A0AAI9ZHR5</accession>
<evidence type="ECO:0000256" key="1">
    <source>
        <dbReference type="SAM" id="MobiDB-lite"/>
    </source>
</evidence>
<organism evidence="2 3">
    <name type="scientific">Colletotrichum phormii</name>
    <dbReference type="NCBI Taxonomy" id="359342"/>
    <lineage>
        <taxon>Eukaryota</taxon>
        <taxon>Fungi</taxon>
        <taxon>Dikarya</taxon>
        <taxon>Ascomycota</taxon>
        <taxon>Pezizomycotina</taxon>
        <taxon>Sordariomycetes</taxon>
        <taxon>Hypocreomycetidae</taxon>
        <taxon>Glomerellales</taxon>
        <taxon>Glomerellaceae</taxon>
        <taxon>Colletotrichum</taxon>
        <taxon>Colletotrichum acutatum species complex</taxon>
    </lineage>
</organism>
<evidence type="ECO:0000313" key="2">
    <source>
        <dbReference type="EMBL" id="KAK1623559.1"/>
    </source>
</evidence>
<dbReference type="InterPro" id="IPR052187">
    <property type="entry name" value="MFSD1"/>
</dbReference>
<keyword evidence="3" id="KW-1185">Reference proteome</keyword>
<dbReference type="RefSeq" id="XP_060439554.1">
    <property type="nucleotide sequence ID" value="XM_060591374.1"/>
</dbReference>
<protein>
    <recommendedName>
        <fullName evidence="4">Major facilitator superfamily (MFS) profile domain-containing protein</fullName>
    </recommendedName>
</protein>
<evidence type="ECO:0008006" key="4">
    <source>
        <dbReference type="Google" id="ProtNLM"/>
    </source>
</evidence>
<evidence type="ECO:0000313" key="3">
    <source>
        <dbReference type="Proteomes" id="UP001243989"/>
    </source>
</evidence>
<dbReference type="PANTHER" id="PTHR23512:SF12">
    <property type="entry name" value="TRANSPORTER, PUTATIVE (AFU_ORTHOLOGUE AFUA_4G00260)-RELATED"/>
    <property type="match status" value="1"/>
</dbReference>
<gene>
    <name evidence="2" type="ORF">BDP81DRAFT_439069</name>
</gene>
<reference evidence="2" key="1">
    <citation type="submission" date="2021-06" db="EMBL/GenBank/DDBJ databases">
        <title>Comparative genomics, transcriptomics and evolutionary studies reveal genomic signatures of adaptation to plant cell wall in hemibiotrophic fungi.</title>
        <authorList>
            <consortium name="DOE Joint Genome Institute"/>
            <person name="Baroncelli R."/>
            <person name="Diaz J.F."/>
            <person name="Benocci T."/>
            <person name="Peng M."/>
            <person name="Battaglia E."/>
            <person name="Haridas S."/>
            <person name="Andreopoulos W."/>
            <person name="Labutti K."/>
            <person name="Pangilinan J."/>
            <person name="Floch G.L."/>
            <person name="Makela M.R."/>
            <person name="Henrissat B."/>
            <person name="Grigoriev I.V."/>
            <person name="Crouch J.A."/>
            <person name="De Vries R.P."/>
            <person name="Sukno S.A."/>
            <person name="Thon M.R."/>
        </authorList>
    </citation>
    <scope>NUCLEOTIDE SEQUENCE</scope>
    <source>
        <strain evidence="2">CBS 102054</strain>
    </source>
</reference>
<dbReference type="AlphaFoldDB" id="A0AAI9ZHR5"/>
<dbReference type="EMBL" id="JAHMHQ010000028">
    <property type="protein sequence ID" value="KAK1623559.1"/>
    <property type="molecule type" value="Genomic_DNA"/>
</dbReference>
<dbReference type="Gene3D" id="1.20.1250.20">
    <property type="entry name" value="MFS general substrate transporter like domains"/>
    <property type="match status" value="1"/>
</dbReference>
<name>A0AAI9ZHR5_9PEZI</name>
<dbReference type="Proteomes" id="UP001243989">
    <property type="component" value="Unassembled WGS sequence"/>
</dbReference>
<feature type="region of interest" description="Disordered" evidence="1">
    <location>
        <begin position="1"/>
        <end position="44"/>
    </location>
</feature>
<dbReference type="SUPFAM" id="SSF103473">
    <property type="entry name" value="MFS general substrate transporter"/>
    <property type="match status" value="1"/>
</dbReference>
<dbReference type="GeneID" id="85476236"/>
<proteinExistence type="predicted"/>
<comment type="caution">
    <text evidence="2">The sequence shown here is derived from an EMBL/GenBank/DDBJ whole genome shotgun (WGS) entry which is preliminary data.</text>
</comment>